<dbReference type="Proteomes" id="UP000430634">
    <property type="component" value="Unassembled WGS sequence"/>
</dbReference>
<dbReference type="EMBL" id="BMKG01000013">
    <property type="protein sequence ID" value="GGC08374.1"/>
    <property type="molecule type" value="Genomic_DNA"/>
</dbReference>
<dbReference type="PROSITE" id="PS51257">
    <property type="entry name" value="PROKAR_LIPOPROTEIN"/>
    <property type="match status" value="1"/>
</dbReference>
<reference evidence="2" key="1">
    <citation type="journal article" date="2014" name="Int. J. Syst. Evol. Microbiol.">
        <title>Complete genome of a new Firmicutes species belonging to the dominant human colonic microbiota ('Ruminococcus bicirculans') reveals two chromosomes and a selective capacity to utilize plant glucans.</title>
        <authorList>
            <consortium name="NISC Comparative Sequencing Program"/>
            <person name="Wegmann U."/>
            <person name="Louis P."/>
            <person name="Goesmann A."/>
            <person name="Henrissat B."/>
            <person name="Duncan S.H."/>
            <person name="Flint H.J."/>
        </authorList>
    </citation>
    <scope>NUCLEOTIDE SEQUENCE</scope>
    <source>
        <strain evidence="2">CGMCC 1.15931</strain>
    </source>
</reference>
<accession>A0A6I3T4K2</accession>
<evidence type="ECO:0000313" key="3">
    <source>
        <dbReference type="EMBL" id="MTV55412.1"/>
    </source>
</evidence>
<comment type="caution">
    <text evidence="3">The sequence shown here is derived from an EMBL/GenBank/DDBJ whole genome shotgun (WGS) entry which is preliminary data.</text>
</comment>
<dbReference type="RefSeq" id="WP_155472683.1">
    <property type="nucleotide sequence ID" value="NZ_BMKG01000013.1"/>
</dbReference>
<evidence type="ECO:0000313" key="2">
    <source>
        <dbReference type="EMBL" id="GGC08374.1"/>
    </source>
</evidence>
<sequence length="311" mass="33260">MKNGILLGAVCLSLAITGCAGLRVSQERPASTAQGDGSAAAPVLDRVPGIPMRVKVPVLVHETKQLEERYEIALTLYREGTEKPLLSPGSVTLRCATQAETFREVADLHSKLPESGTLPEVTQAMNDAIERLVKQSDKTLGECRTPVANLLKQESRVSETRYYITHVVPLFGSGAGTFKLAGDGTLTESTTSATDETGKTLLGLFPVKEKLSLRWGITAPPAAVKKGLPPKPTPLYLLDVTVTPKPLLYTYRKDLAAAAGDTVRTVPKALTRDDKDAELVSVQAADEPPPPKPDPKAFHLKGSITPPEPAK</sequence>
<gene>
    <name evidence="2" type="ORF">GCM10011572_32460</name>
    <name evidence="3" type="ORF">GM672_22055</name>
</gene>
<proteinExistence type="predicted"/>
<reference evidence="3 4" key="3">
    <citation type="submission" date="2019-11" db="EMBL/GenBank/DDBJ databases">
        <title>Type strains purchased from KCTC, JCM and DSMZ.</title>
        <authorList>
            <person name="Lu H."/>
        </authorList>
    </citation>
    <scope>NUCLEOTIDE SEQUENCE [LARGE SCALE GENOMIC DNA]</scope>
    <source>
        <strain evidence="3 4">KCTC 52429</strain>
    </source>
</reference>
<evidence type="ECO:0000313" key="4">
    <source>
        <dbReference type="Proteomes" id="UP000430634"/>
    </source>
</evidence>
<dbReference type="Proteomes" id="UP000622638">
    <property type="component" value="Unassembled WGS sequence"/>
</dbReference>
<dbReference type="OrthoDB" id="10011248at2"/>
<evidence type="ECO:0008006" key="6">
    <source>
        <dbReference type="Google" id="ProtNLM"/>
    </source>
</evidence>
<feature type="region of interest" description="Disordered" evidence="1">
    <location>
        <begin position="273"/>
        <end position="311"/>
    </location>
</feature>
<reference evidence="2" key="4">
    <citation type="submission" date="2024-05" db="EMBL/GenBank/DDBJ databases">
        <authorList>
            <person name="Sun Q."/>
            <person name="Zhou Y."/>
        </authorList>
    </citation>
    <scope>NUCLEOTIDE SEQUENCE</scope>
    <source>
        <strain evidence="2">CGMCC 1.15931</strain>
    </source>
</reference>
<evidence type="ECO:0000313" key="5">
    <source>
        <dbReference type="Proteomes" id="UP000622638"/>
    </source>
</evidence>
<organism evidence="3 4">
    <name type="scientific">Pseudoduganella buxea</name>
    <dbReference type="NCBI Taxonomy" id="1949069"/>
    <lineage>
        <taxon>Bacteria</taxon>
        <taxon>Pseudomonadati</taxon>
        <taxon>Pseudomonadota</taxon>
        <taxon>Betaproteobacteria</taxon>
        <taxon>Burkholderiales</taxon>
        <taxon>Oxalobacteraceae</taxon>
        <taxon>Telluria group</taxon>
        <taxon>Pseudoduganella</taxon>
    </lineage>
</organism>
<dbReference type="EMBL" id="WNKZ01000083">
    <property type="protein sequence ID" value="MTV55412.1"/>
    <property type="molecule type" value="Genomic_DNA"/>
</dbReference>
<reference evidence="5" key="2">
    <citation type="journal article" date="2019" name="Int. J. Syst. Evol. Microbiol.">
        <title>The Global Catalogue of Microorganisms (GCM) 10K type strain sequencing project: providing services to taxonomists for standard genome sequencing and annotation.</title>
        <authorList>
            <consortium name="The Broad Institute Genomics Platform"/>
            <consortium name="The Broad Institute Genome Sequencing Center for Infectious Disease"/>
            <person name="Wu L."/>
            <person name="Ma J."/>
        </authorList>
    </citation>
    <scope>NUCLEOTIDE SEQUENCE [LARGE SCALE GENOMIC DNA]</scope>
    <source>
        <strain evidence="5">CGMCC 1.15931</strain>
    </source>
</reference>
<protein>
    <recommendedName>
        <fullName evidence="6">Lipoprotein</fullName>
    </recommendedName>
</protein>
<keyword evidence="5" id="KW-1185">Reference proteome</keyword>
<name>A0A6I3T4K2_9BURK</name>
<evidence type="ECO:0000256" key="1">
    <source>
        <dbReference type="SAM" id="MobiDB-lite"/>
    </source>
</evidence>
<dbReference type="AlphaFoldDB" id="A0A6I3T4K2"/>